<evidence type="ECO:0000313" key="2">
    <source>
        <dbReference type="EMBL" id="MBB5080421.1"/>
    </source>
</evidence>
<dbReference type="Gene3D" id="3.30.530.20">
    <property type="match status" value="1"/>
</dbReference>
<accession>A0A7W8A870</accession>
<dbReference type="InterPro" id="IPR005031">
    <property type="entry name" value="COQ10_START"/>
</dbReference>
<dbReference type="Pfam" id="PF03364">
    <property type="entry name" value="Polyketide_cyc"/>
    <property type="match status" value="1"/>
</dbReference>
<comment type="caution">
    <text evidence="2">The sequence shown here is derived from an EMBL/GenBank/DDBJ whole genome shotgun (WGS) entry which is preliminary data.</text>
</comment>
<proteinExistence type="predicted"/>
<gene>
    <name evidence="2" type="ORF">HNR40_005908</name>
</gene>
<dbReference type="Proteomes" id="UP000568380">
    <property type="component" value="Unassembled WGS sequence"/>
</dbReference>
<dbReference type="EMBL" id="JACHIN010000008">
    <property type="protein sequence ID" value="MBB5080421.1"/>
    <property type="molecule type" value="Genomic_DNA"/>
</dbReference>
<sequence length="150" mass="17384">MAGHTDNAIDIAAPLDLVWKMTNDVESWPELFSEYAATEILARDGHTIRFRLTMHPDPQGNKWSWVSERTSDPETRTVRAHRVETGWFKYMNLFWEYTETAPGQVRMRWVQDFEMKPVSPVDDAAMRERLNTNTAVQMKRIKGLVEQAAG</sequence>
<keyword evidence="3" id="KW-1185">Reference proteome</keyword>
<dbReference type="SUPFAM" id="SSF55961">
    <property type="entry name" value="Bet v1-like"/>
    <property type="match status" value="1"/>
</dbReference>
<feature type="domain" description="Coenzyme Q-binding protein COQ10 START" evidence="1">
    <location>
        <begin position="11"/>
        <end position="131"/>
    </location>
</feature>
<dbReference type="AlphaFoldDB" id="A0A7W8A870"/>
<dbReference type="CDD" id="cd08860">
    <property type="entry name" value="TcmN_ARO-CYC_like"/>
    <property type="match status" value="1"/>
</dbReference>
<name>A0A7W8A870_9ACTN</name>
<evidence type="ECO:0000313" key="3">
    <source>
        <dbReference type="Proteomes" id="UP000568380"/>
    </source>
</evidence>
<protein>
    <submittedName>
        <fullName evidence="2">Aromatase</fullName>
    </submittedName>
</protein>
<organism evidence="2 3">
    <name type="scientific">Nonomuraea endophytica</name>
    <dbReference type="NCBI Taxonomy" id="714136"/>
    <lineage>
        <taxon>Bacteria</taxon>
        <taxon>Bacillati</taxon>
        <taxon>Actinomycetota</taxon>
        <taxon>Actinomycetes</taxon>
        <taxon>Streptosporangiales</taxon>
        <taxon>Streptosporangiaceae</taxon>
        <taxon>Nonomuraea</taxon>
    </lineage>
</organism>
<evidence type="ECO:0000259" key="1">
    <source>
        <dbReference type="Pfam" id="PF03364"/>
    </source>
</evidence>
<reference evidence="2 3" key="1">
    <citation type="submission" date="2020-08" db="EMBL/GenBank/DDBJ databases">
        <title>Genomic Encyclopedia of Type Strains, Phase IV (KMG-IV): sequencing the most valuable type-strain genomes for metagenomic binning, comparative biology and taxonomic classification.</title>
        <authorList>
            <person name="Goeker M."/>
        </authorList>
    </citation>
    <scope>NUCLEOTIDE SEQUENCE [LARGE SCALE GENOMIC DNA]</scope>
    <source>
        <strain evidence="2 3">DSM 45385</strain>
    </source>
</reference>
<dbReference type="InterPro" id="IPR023393">
    <property type="entry name" value="START-like_dom_sf"/>
</dbReference>
<dbReference type="RefSeq" id="WP_184966885.1">
    <property type="nucleotide sequence ID" value="NZ_JACHIN010000008.1"/>
</dbReference>